<proteinExistence type="predicted"/>
<name>A0A9Q4MGI4_XYLFS</name>
<comment type="caution">
    <text evidence="1">The sequence shown here is derived from an EMBL/GenBank/DDBJ whole genome shotgun (WGS) entry which is preliminary data.</text>
</comment>
<evidence type="ECO:0000313" key="1">
    <source>
        <dbReference type="EMBL" id="MRU22605.1"/>
    </source>
</evidence>
<sequence length="79" mass="9130">LLRVPVEQAKAKDGKRLVALFCKPRPAHCTLRRATRDTHPTEWAQFVEYARRDVAAMRDVVKRLPSHNYSGAELALWFL</sequence>
<protein>
    <submittedName>
        <fullName evidence="1">DNA polymerase</fullName>
    </submittedName>
</protein>
<reference evidence="1" key="1">
    <citation type="submission" date="2019-05" db="EMBL/GenBank/DDBJ databases">
        <authorList>
            <person name="Castillo A."/>
            <person name="Giampetruzzi A."/>
            <person name="Landa B."/>
            <person name="Saponari M."/>
            <person name="Almeida R.P.P."/>
            <person name="Moralejo E."/>
            <person name="Marco-Noales E."/>
            <person name="Velasco-Amo M.P."/>
            <person name="Roman-Ecija M."/>
            <person name="Navarro I."/>
            <person name="Monterde A."/>
            <person name="Barbe S."/>
        </authorList>
    </citation>
    <scope>NUCLEOTIDE SEQUENCE</scope>
    <source>
        <strain evidence="1">XYL1981</strain>
    </source>
</reference>
<dbReference type="Proteomes" id="UP000474061">
    <property type="component" value="Unassembled WGS sequence"/>
</dbReference>
<feature type="non-terminal residue" evidence="1">
    <location>
        <position position="79"/>
    </location>
</feature>
<gene>
    <name evidence="1" type="ORF">FG476_00330</name>
</gene>
<accession>A0A9Q4MGI4</accession>
<organism evidence="1 2">
    <name type="scientific">Xylella fastidiosa subsp. multiplex</name>
    <dbReference type="NCBI Taxonomy" id="644357"/>
    <lineage>
        <taxon>Bacteria</taxon>
        <taxon>Pseudomonadati</taxon>
        <taxon>Pseudomonadota</taxon>
        <taxon>Gammaproteobacteria</taxon>
        <taxon>Lysobacterales</taxon>
        <taxon>Lysobacteraceae</taxon>
        <taxon>Xylella</taxon>
    </lineage>
</organism>
<dbReference type="EMBL" id="VDCJ01000082">
    <property type="protein sequence ID" value="MRU22605.1"/>
    <property type="molecule type" value="Genomic_DNA"/>
</dbReference>
<evidence type="ECO:0000313" key="2">
    <source>
        <dbReference type="Proteomes" id="UP000474061"/>
    </source>
</evidence>
<feature type="non-terminal residue" evidence="1">
    <location>
        <position position="1"/>
    </location>
</feature>
<dbReference type="AlphaFoldDB" id="A0A9Q4MGI4"/>
<reference evidence="1" key="2">
    <citation type="journal article" date="2020" name="Appl. Environ. Microbiol.">
        <title>Multiple intercontinental introductions associated with the emergence of a plant pathogen in Europe.</title>
        <authorList>
            <person name="Landa B.B."/>
            <person name="Castillo A.I."/>
            <person name="Giampetruzzi A."/>
            <person name="Kahn A."/>
            <person name="Roman-Ecija M."/>
            <person name="Velasco-Amo M.P."/>
            <person name="Navas-Cortes J.A."/>
            <person name="Marco-Noales E."/>
            <person name="Barbe S."/>
            <person name="Moralejo E."/>
            <person name="Coletta-Filho H.D."/>
            <person name="Saldarelli P."/>
            <person name="Saponari M."/>
            <person name="Almeida R.P.P."/>
        </authorList>
    </citation>
    <scope>NUCLEOTIDE SEQUENCE</scope>
    <source>
        <strain evidence="1">XYL1981</strain>
    </source>
</reference>